<dbReference type="EMBL" id="NMUH01000876">
    <property type="protein sequence ID" value="MQL86136.1"/>
    <property type="molecule type" value="Genomic_DNA"/>
</dbReference>
<accession>A0A843UUE4</accession>
<dbReference type="AlphaFoldDB" id="A0A843UUE4"/>
<evidence type="ECO:0000313" key="2">
    <source>
        <dbReference type="Proteomes" id="UP000652761"/>
    </source>
</evidence>
<comment type="caution">
    <text evidence="1">The sequence shown here is derived from an EMBL/GenBank/DDBJ whole genome shotgun (WGS) entry which is preliminary data.</text>
</comment>
<organism evidence="1 2">
    <name type="scientific">Colocasia esculenta</name>
    <name type="common">Wild taro</name>
    <name type="synonym">Arum esculentum</name>
    <dbReference type="NCBI Taxonomy" id="4460"/>
    <lineage>
        <taxon>Eukaryota</taxon>
        <taxon>Viridiplantae</taxon>
        <taxon>Streptophyta</taxon>
        <taxon>Embryophyta</taxon>
        <taxon>Tracheophyta</taxon>
        <taxon>Spermatophyta</taxon>
        <taxon>Magnoliopsida</taxon>
        <taxon>Liliopsida</taxon>
        <taxon>Araceae</taxon>
        <taxon>Aroideae</taxon>
        <taxon>Colocasieae</taxon>
        <taxon>Colocasia</taxon>
    </lineage>
</organism>
<name>A0A843UUE4_COLES</name>
<proteinExistence type="predicted"/>
<protein>
    <submittedName>
        <fullName evidence="1">Uncharacterized protein</fullName>
    </submittedName>
</protein>
<sequence length="121" mass="13967">MFRYLPCRVSLHGHKISKYQMFLCSKCFHVKLVSVRVNLCAHMCTSFKGNSAHAEKMCVFYGETLSIRRLCLKINMTICSSNICSCVFVRKFCPCGSSVQIRNIFKHQIILWVHTLLLQNS</sequence>
<keyword evidence="2" id="KW-1185">Reference proteome</keyword>
<gene>
    <name evidence="1" type="ORF">Taro_018665</name>
</gene>
<reference evidence="1" key="1">
    <citation type="submission" date="2017-07" db="EMBL/GenBank/DDBJ databases">
        <title>Taro Niue Genome Assembly and Annotation.</title>
        <authorList>
            <person name="Atibalentja N."/>
            <person name="Keating K."/>
            <person name="Fields C.J."/>
        </authorList>
    </citation>
    <scope>NUCLEOTIDE SEQUENCE</scope>
    <source>
        <strain evidence="1">Niue_2</strain>
        <tissue evidence="1">Leaf</tissue>
    </source>
</reference>
<evidence type="ECO:0000313" key="1">
    <source>
        <dbReference type="EMBL" id="MQL86136.1"/>
    </source>
</evidence>
<dbReference type="Proteomes" id="UP000652761">
    <property type="component" value="Unassembled WGS sequence"/>
</dbReference>